<dbReference type="Pfam" id="PF20173">
    <property type="entry name" value="ZnF_RZ-type"/>
    <property type="match status" value="1"/>
</dbReference>
<dbReference type="InterPro" id="IPR041677">
    <property type="entry name" value="DNA2/NAM7_AAA_11"/>
</dbReference>
<dbReference type="GO" id="GO:0031048">
    <property type="term" value="P:regulatory ncRNA-mediated heterochromatin formation"/>
    <property type="evidence" value="ECO:0007669"/>
    <property type="project" value="TreeGrafter"/>
</dbReference>
<dbReference type="Pfam" id="PF13087">
    <property type="entry name" value="AAA_12"/>
    <property type="match status" value="1"/>
</dbReference>
<reference evidence="9 10" key="1">
    <citation type="journal article" date="2017" name="PLoS Biol.">
        <title>The sea cucumber genome provides insights into morphological evolution and visceral regeneration.</title>
        <authorList>
            <person name="Zhang X."/>
            <person name="Sun L."/>
            <person name="Yuan J."/>
            <person name="Sun Y."/>
            <person name="Gao Y."/>
            <person name="Zhang L."/>
            <person name="Li S."/>
            <person name="Dai H."/>
            <person name="Hamel J.F."/>
            <person name="Liu C."/>
            <person name="Yu Y."/>
            <person name="Liu S."/>
            <person name="Lin W."/>
            <person name="Guo K."/>
            <person name="Jin S."/>
            <person name="Xu P."/>
            <person name="Storey K.B."/>
            <person name="Huan P."/>
            <person name="Zhang T."/>
            <person name="Zhou Y."/>
            <person name="Zhang J."/>
            <person name="Lin C."/>
            <person name="Li X."/>
            <person name="Xing L."/>
            <person name="Huo D."/>
            <person name="Sun M."/>
            <person name="Wang L."/>
            <person name="Mercier A."/>
            <person name="Li F."/>
            <person name="Yang H."/>
            <person name="Xiang J."/>
        </authorList>
    </citation>
    <scope>NUCLEOTIDE SEQUENCE [LARGE SCALE GENOMIC DNA]</scope>
    <source>
        <strain evidence="9">Shaxun</strain>
        <tissue evidence="9">Muscle</tissue>
    </source>
</reference>
<accession>A0A2G8JEQ7</accession>
<dbReference type="InterPro" id="IPR000967">
    <property type="entry name" value="Znf_NFX1"/>
</dbReference>
<keyword evidence="2" id="KW-0963">Cytoplasm</keyword>
<dbReference type="PANTHER" id="PTHR10887">
    <property type="entry name" value="DNA2/NAM7 HELICASE FAMILY"/>
    <property type="match status" value="1"/>
</dbReference>
<dbReference type="OrthoDB" id="2423195at2759"/>
<evidence type="ECO:0000259" key="8">
    <source>
        <dbReference type="PROSITE" id="PS51981"/>
    </source>
</evidence>
<dbReference type="EMBL" id="MRZV01002250">
    <property type="protein sequence ID" value="PIK34205.1"/>
    <property type="molecule type" value="Genomic_DNA"/>
</dbReference>
<dbReference type="InterPro" id="IPR041679">
    <property type="entry name" value="DNA2/NAM7-like_C"/>
</dbReference>
<evidence type="ECO:0000256" key="6">
    <source>
        <dbReference type="ARBA" id="ARBA00022833"/>
    </source>
</evidence>
<gene>
    <name evidence="9" type="ORF">BSL78_28972</name>
</gene>
<dbReference type="CDD" id="cd06008">
    <property type="entry name" value="NF-X1-zinc-finger"/>
    <property type="match status" value="1"/>
</dbReference>
<dbReference type="CDD" id="cd17936">
    <property type="entry name" value="EEXXEc_NFX1"/>
    <property type="match status" value="1"/>
</dbReference>
<keyword evidence="4" id="KW-0677">Repeat</keyword>
<dbReference type="FunFam" id="3.40.50.300:FF:000742">
    <property type="entry name" value="NFX1-type zinc finger-containing protein 1"/>
    <property type="match status" value="1"/>
</dbReference>
<dbReference type="Pfam" id="PF13086">
    <property type="entry name" value="AAA_11"/>
    <property type="match status" value="1"/>
</dbReference>
<keyword evidence="7" id="KW-0391">Immunity</keyword>
<evidence type="ECO:0000256" key="2">
    <source>
        <dbReference type="ARBA" id="ARBA00022490"/>
    </source>
</evidence>
<name>A0A2G8JEQ7_STIJA</name>
<keyword evidence="6" id="KW-0862">Zinc</keyword>
<comment type="subcellular location">
    <subcellularLocation>
        <location evidence="1">Cytoplasm</location>
    </subcellularLocation>
</comment>
<dbReference type="STRING" id="307972.A0A2G8JEQ7"/>
<keyword evidence="3" id="KW-0479">Metal-binding</keyword>
<keyword evidence="10" id="KW-1185">Reference proteome</keyword>
<dbReference type="GO" id="GO:0031380">
    <property type="term" value="C:nuclear RNA-directed RNA polymerase complex"/>
    <property type="evidence" value="ECO:0007669"/>
    <property type="project" value="TreeGrafter"/>
</dbReference>
<dbReference type="GO" id="GO:0008270">
    <property type="term" value="F:zinc ion binding"/>
    <property type="evidence" value="ECO:0007669"/>
    <property type="project" value="UniProtKB-KW"/>
</dbReference>
<evidence type="ECO:0000256" key="4">
    <source>
        <dbReference type="ARBA" id="ARBA00022737"/>
    </source>
</evidence>
<sequence>MVMGEMTECAKEIQKYKSIIDAVSKKPLKTEILEDVMTENQRESFQAYKNYCTTDVIVVWLCLSDERGWMIGANERVNDFREGNEYDYREHQGVEMEQVKDGEHDFEGEEENEMDDVEDEELERRFIDDEDDFLQSLGSLAEHTPENVTVSLHRMKMRLSRQNGWTTKVSKKSRKIDRVILKKLAEPDHMTQEEATNITDIWSLDEKQRWRLYRFWVQIYIRKIHQKLRQLFVEYDRKAAILKELRVDDDFEALRNQDVIGITTTGAAKYNKLLRKVGPPIIVVEEAAEILEAHVITSLSEHTQHLILIGDHQQLRPNPTVFKLCKDYKLDVSLFERLMRNGIPCHRLSLQHRMRPEISHILKIHSDFYPGLLDHEMVNKYDNILGVSKNLYFIEHNIQEIHDEENKSRSNLHEARFLTSLCKYLLQQGYSPFQITILTAYKGQVFIFKQIMDKKTFEGVRVCPVDNFQGEENDIILLSFVRSNVEGNIGFLKVSNRICVALSRAKKGLYCIGNFTLMSQESKVWTAITSDLQKRNLIGPSLKLFCRNHPTRPLEVSASEDFKGAPDGGCQLPCTARLDCGHTCQMKCHPSDKEHRDILCKRPCERDVCGLQHPCPLLCFQQCHENCQELVQKLLPCSHKQWVQCFQKTGDVNCRSKCNRLLPCGHQCKNRCGQDCSTFCTKMILKTFHPCGHKSEVQCSEISCPEECKVLLKCEHRCQGTCGKCENGKYHLRCTQKCKRILLCGHTCNQMCSRSCPPCSRPCENRCRHNKCQKTCGESCAVCKEECKWICSHKVCYKACGDECDRGPCNLPCKKRLRCGHPCIGLCGERCPTLCRHCNKADVTTILFGYEDEPRARFILLEDCNHIVEVRAMDRLMKESEDSEEQEIKLPECPWCKTPVRYNKRYNNRIKALRKDLEQVKKTIKGDPTNIAEERRTLLARVKRMQSLYEMEELDLHDELFSSMFKRNRIQGFESGSKEFFRNIIRRLDFQYTLSLDDLSSIKALLDMTDKIKTLNERKANDFKNISISLIEDSEYENNFKLNRRLLEKKIKESHDLTEQEIEDWGREYSRCKHSLSLLYVVGVFLSSKVNSSELEREMKMVKEVDRLLSDGFPFENEKEERVRKLLNDLKSINPLLLKLGISEKEREMIVKAMAFSRGHWFKCPKGHVYAIGECGGASEQSRCPECNAPIGGVSHRLEEGNEVATEMDGARFGAYSEAANLLFEGLNLDDDLW</sequence>
<dbReference type="InterPro" id="IPR047187">
    <property type="entry name" value="SF1_C_Upf1"/>
</dbReference>
<keyword evidence="5" id="KW-0863">Zinc-finger</keyword>
<evidence type="ECO:0000256" key="7">
    <source>
        <dbReference type="ARBA" id="ARBA00022859"/>
    </source>
</evidence>
<protein>
    <submittedName>
        <fullName evidence="9">Putative NFX1-type zinc finger-containing protein 1-like</fullName>
    </submittedName>
</protein>
<dbReference type="InterPro" id="IPR046439">
    <property type="entry name" value="ZF_RZ_dom"/>
</dbReference>
<dbReference type="InterPro" id="IPR027417">
    <property type="entry name" value="P-loop_NTPase"/>
</dbReference>
<dbReference type="Proteomes" id="UP000230750">
    <property type="component" value="Unassembled WGS sequence"/>
</dbReference>
<evidence type="ECO:0000256" key="5">
    <source>
        <dbReference type="ARBA" id="ARBA00022771"/>
    </source>
</evidence>
<comment type="caution">
    <text evidence="9">The sequence shown here is derived from an EMBL/GenBank/DDBJ whole genome shotgun (WGS) entry which is preliminary data.</text>
</comment>
<dbReference type="GO" id="GO:0004386">
    <property type="term" value="F:helicase activity"/>
    <property type="evidence" value="ECO:0007669"/>
    <property type="project" value="InterPro"/>
</dbReference>
<dbReference type="GO" id="GO:0002376">
    <property type="term" value="P:immune system process"/>
    <property type="evidence" value="ECO:0007669"/>
    <property type="project" value="UniProtKB-KW"/>
</dbReference>
<dbReference type="PROSITE" id="PS51981">
    <property type="entry name" value="ZF_RZ"/>
    <property type="match status" value="1"/>
</dbReference>
<organism evidence="9 10">
    <name type="scientific">Stichopus japonicus</name>
    <name type="common">Sea cucumber</name>
    <dbReference type="NCBI Taxonomy" id="307972"/>
    <lineage>
        <taxon>Eukaryota</taxon>
        <taxon>Metazoa</taxon>
        <taxon>Echinodermata</taxon>
        <taxon>Eleutherozoa</taxon>
        <taxon>Echinozoa</taxon>
        <taxon>Holothuroidea</taxon>
        <taxon>Aspidochirotacea</taxon>
        <taxon>Aspidochirotida</taxon>
        <taxon>Stichopodidae</taxon>
        <taxon>Apostichopus</taxon>
    </lineage>
</organism>
<dbReference type="InterPro" id="IPR045055">
    <property type="entry name" value="DNA2/NAM7-like"/>
</dbReference>
<dbReference type="CDD" id="cd18808">
    <property type="entry name" value="SF1_C_Upf1"/>
    <property type="match status" value="1"/>
</dbReference>
<evidence type="ECO:0000313" key="9">
    <source>
        <dbReference type="EMBL" id="PIK34205.1"/>
    </source>
</evidence>
<dbReference type="PANTHER" id="PTHR10887:SF341">
    <property type="entry name" value="NFX1-TYPE ZINC FINGER-CONTAINING PROTEIN 1"/>
    <property type="match status" value="1"/>
</dbReference>
<evidence type="ECO:0000313" key="10">
    <source>
        <dbReference type="Proteomes" id="UP000230750"/>
    </source>
</evidence>
<dbReference type="Gene3D" id="3.40.50.300">
    <property type="entry name" value="P-loop containing nucleotide triphosphate hydrolases"/>
    <property type="match status" value="2"/>
</dbReference>
<dbReference type="AlphaFoldDB" id="A0A2G8JEQ7"/>
<dbReference type="SUPFAM" id="SSF52540">
    <property type="entry name" value="P-loop containing nucleoside triphosphate hydrolases"/>
    <property type="match status" value="1"/>
</dbReference>
<proteinExistence type="predicted"/>
<dbReference type="SMART" id="SM00438">
    <property type="entry name" value="ZnF_NFX"/>
    <property type="match status" value="4"/>
</dbReference>
<feature type="domain" description="RZ-type" evidence="8">
    <location>
        <begin position="1142"/>
        <end position="1211"/>
    </location>
</feature>
<evidence type="ECO:0000256" key="1">
    <source>
        <dbReference type="ARBA" id="ARBA00004496"/>
    </source>
</evidence>
<evidence type="ECO:0000256" key="3">
    <source>
        <dbReference type="ARBA" id="ARBA00022723"/>
    </source>
</evidence>
<dbReference type="GO" id="GO:0005737">
    <property type="term" value="C:cytoplasm"/>
    <property type="evidence" value="ECO:0007669"/>
    <property type="project" value="UniProtKB-SubCell"/>
</dbReference>